<dbReference type="RefSeq" id="WP_165004606.1">
    <property type="nucleotide sequence ID" value="NZ_CP064955.1"/>
</dbReference>
<dbReference type="KEGG" id="cqn:G7Y29_07945"/>
<organism evidence="5 6">
    <name type="scientific">Corynebacterium qintianiae</name>
    <dbReference type="NCBI Taxonomy" id="2709392"/>
    <lineage>
        <taxon>Bacteria</taxon>
        <taxon>Bacillati</taxon>
        <taxon>Actinomycetota</taxon>
        <taxon>Actinomycetes</taxon>
        <taxon>Mycobacteriales</taxon>
        <taxon>Corynebacteriaceae</taxon>
        <taxon>Corynebacterium</taxon>
    </lineage>
</organism>
<evidence type="ECO:0000259" key="4">
    <source>
        <dbReference type="Pfam" id="PF04536"/>
    </source>
</evidence>
<dbReference type="Gene3D" id="3.10.310.50">
    <property type="match status" value="1"/>
</dbReference>
<name>A0A7T0KM70_9CORY</name>
<proteinExistence type="predicted"/>
<evidence type="ECO:0000313" key="5">
    <source>
        <dbReference type="EMBL" id="QPK82795.1"/>
    </source>
</evidence>
<accession>A0A7T0KM70</accession>
<evidence type="ECO:0000256" key="1">
    <source>
        <dbReference type="SAM" id="Coils"/>
    </source>
</evidence>
<dbReference type="AlphaFoldDB" id="A0A7T0KM70"/>
<feature type="region of interest" description="Disordered" evidence="2">
    <location>
        <begin position="206"/>
        <end position="232"/>
    </location>
</feature>
<keyword evidence="3" id="KW-0732">Signal</keyword>
<gene>
    <name evidence="5" type="ORF">G7Y29_07945</name>
</gene>
<dbReference type="Proteomes" id="UP000594586">
    <property type="component" value="Chromosome"/>
</dbReference>
<dbReference type="EMBL" id="CP064955">
    <property type="protein sequence ID" value="QPK82795.1"/>
    <property type="molecule type" value="Genomic_DNA"/>
</dbReference>
<dbReference type="InterPro" id="IPR007621">
    <property type="entry name" value="TPM_dom"/>
</dbReference>
<dbReference type="Pfam" id="PF04536">
    <property type="entry name" value="TPM_phosphatase"/>
    <property type="match status" value="1"/>
</dbReference>
<sequence>MKPRYLRILLAAPLLAAGVGTAAAPAALALTTSVEAQATALKPGKLTDVVTDEAGVLSPGEVSQIESAAQQVAAEKQKAVRVVYLDSFGSMSAEQWAQAAVDASGSNVAVIAISPTERTFAVDAGDMWTQREVDAMYNAAYSRLTQNDWSGAALAAVDAAAKGGSSGAGGTGGGSGSSDAEGIGWVAGGLGVAALAGGGIWAASRRNTKKTKEQQVADARELNPGDTDSLGRLPTPTLEELARDALVHADESIRQGKEELELATAEFGPDRVRPFTSAMNTASTTLQRAFSTHQKLYDAIPETEPEKRAMLIDIISSSGKANEALQAKSAEFNEMRGTLMRADEEIDKIMQRTIDLRARLEPAQRTLEDLHARYSGEMLQSIAPNVGVATDSLDEAEKLLGEARTVAAQPAGRQGALIDLLASASHAIEISDTNLSAIEHADGNIRDAKANLPSLIKEIEDELREIENLKGARQQGAQIDVPALDAISAEARQALASMGKRAETDPLALYTDLTDLDTRIDEQIDRARGAASDQNRQLTVLKQQLQVAVAQIQTAEDLINSRGRIISSHARTLLAEAKRQYAESRNRATSDTRGAIDFARTATETARRAASAANDDIQRYQQRMNQQMAGSIGGNMADAIIWGSILSGGLGGGGGFGGGGFGGGGGGFSGGGPIGRGGMF</sequence>
<feature type="compositionally biased region" description="Basic and acidic residues" evidence="2">
    <location>
        <begin position="210"/>
        <end position="223"/>
    </location>
</feature>
<feature type="chain" id="PRO_5038480176" evidence="3">
    <location>
        <begin position="23"/>
        <end position="680"/>
    </location>
</feature>
<keyword evidence="1" id="KW-0175">Coiled coil</keyword>
<feature type="domain" description="TPM" evidence="4">
    <location>
        <begin position="50"/>
        <end position="161"/>
    </location>
</feature>
<feature type="signal peptide" evidence="3">
    <location>
        <begin position="1"/>
        <end position="22"/>
    </location>
</feature>
<keyword evidence="6" id="KW-1185">Reference proteome</keyword>
<evidence type="ECO:0000256" key="2">
    <source>
        <dbReference type="SAM" id="MobiDB-lite"/>
    </source>
</evidence>
<reference evidence="5 6" key="1">
    <citation type="submission" date="2020-11" db="EMBL/GenBank/DDBJ databases">
        <title>Corynebacterium sp. MC1420.</title>
        <authorList>
            <person name="Zhou J."/>
        </authorList>
    </citation>
    <scope>NUCLEOTIDE SEQUENCE [LARGE SCALE GENOMIC DNA]</scope>
    <source>
        <strain evidence="5 6">MC1420</strain>
    </source>
</reference>
<feature type="coiled-coil region" evidence="1">
    <location>
        <begin position="524"/>
        <end position="558"/>
    </location>
</feature>
<evidence type="ECO:0000313" key="6">
    <source>
        <dbReference type="Proteomes" id="UP000594586"/>
    </source>
</evidence>
<evidence type="ECO:0000256" key="3">
    <source>
        <dbReference type="SAM" id="SignalP"/>
    </source>
</evidence>
<feature type="coiled-coil region" evidence="1">
    <location>
        <begin position="445"/>
        <end position="472"/>
    </location>
</feature>
<protein>
    <submittedName>
        <fullName evidence="5">TPM domain-containing protein</fullName>
    </submittedName>
</protein>